<dbReference type="SUPFAM" id="SSF51569">
    <property type="entry name" value="Aldolase"/>
    <property type="match status" value="1"/>
</dbReference>
<gene>
    <name evidence="3" type="ORF">THASP1DRAFT_33746</name>
</gene>
<name>A0A4P9XFU1_9FUNG</name>
<feature type="domain" description="Lipoyl-binding" evidence="2">
    <location>
        <begin position="303"/>
        <end position="378"/>
    </location>
</feature>
<evidence type="ECO:0000259" key="2">
    <source>
        <dbReference type="PROSITE" id="PS50968"/>
    </source>
</evidence>
<dbReference type="SUPFAM" id="SSF51230">
    <property type="entry name" value="Single hybrid motif"/>
    <property type="match status" value="1"/>
</dbReference>
<dbReference type="STRING" id="78915.A0A4P9XFU1"/>
<evidence type="ECO:0000256" key="1">
    <source>
        <dbReference type="ARBA" id="ARBA00023267"/>
    </source>
</evidence>
<dbReference type="GO" id="GO:0004736">
    <property type="term" value="F:pyruvate carboxylase activity"/>
    <property type="evidence" value="ECO:0007669"/>
    <property type="project" value="TreeGrafter"/>
</dbReference>
<dbReference type="PANTHER" id="PTHR43778:SF2">
    <property type="entry name" value="PYRUVATE CARBOXYLASE, MITOCHONDRIAL"/>
    <property type="match status" value="1"/>
</dbReference>
<protein>
    <submittedName>
        <fullName evidence="3">Carboxylase domain-containing protein</fullName>
    </submittedName>
</protein>
<keyword evidence="1" id="KW-0092">Biotin</keyword>
<dbReference type="InterPro" id="IPR011053">
    <property type="entry name" value="Single_hybrid_motif"/>
</dbReference>
<dbReference type="Gene3D" id="2.40.50.100">
    <property type="match status" value="1"/>
</dbReference>
<evidence type="ECO:0000313" key="4">
    <source>
        <dbReference type="Proteomes" id="UP000271241"/>
    </source>
</evidence>
<dbReference type="SUPFAM" id="SSF89000">
    <property type="entry name" value="post-HMGL domain-like"/>
    <property type="match status" value="1"/>
</dbReference>
<dbReference type="AlphaFoldDB" id="A0A4P9XFU1"/>
<keyword evidence="4" id="KW-1185">Reference proteome</keyword>
<reference evidence="4" key="1">
    <citation type="journal article" date="2018" name="Nat. Microbiol.">
        <title>Leveraging single-cell genomics to expand the fungal tree of life.</title>
        <authorList>
            <person name="Ahrendt S.R."/>
            <person name="Quandt C.A."/>
            <person name="Ciobanu D."/>
            <person name="Clum A."/>
            <person name="Salamov A."/>
            <person name="Andreopoulos B."/>
            <person name="Cheng J.F."/>
            <person name="Woyke T."/>
            <person name="Pelin A."/>
            <person name="Henrissat B."/>
            <person name="Reynolds N.K."/>
            <person name="Benny G.L."/>
            <person name="Smith M.E."/>
            <person name="James T.Y."/>
            <person name="Grigoriev I.V."/>
        </authorList>
    </citation>
    <scope>NUCLEOTIDE SEQUENCE [LARGE SCALE GENOMIC DNA]</scope>
    <source>
        <strain evidence="4">RSA 1356</strain>
    </source>
</reference>
<dbReference type="Gene3D" id="3.20.20.70">
    <property type="entry name" value="Aldolase class I"/>
    <property type="match status" value="1"/>
</dbReference>
<dbReference type="Pfam" id="PF00364">
    <property type="entry name" value="Biotin_lipoyl"/>
    <property type="match status" value="1"/>
</dbReference>
<dbReference type="Gene3D" id="3.10.600.10">
    <property type="entry name" value="pyruvate carboxylase f1077a mutant domain"/>
    <property type="match status" value="1"/>
</dbReference>
<sequence>MSGLTSQPSMGAIVAALQGTNLDTGIDHHNVQAINAYWERIRMLYSCFDPGLKSGDSGVYEHEMPGGQYTNLLFQAHSLGLGEQWEDVKRAYATANELCGDIVKVTPSSKVVGDFAQFIVSNGLTAKDVQDRARTLSFPTSVVEFFQGHLGQPSGGFPEPLRSNIIKNLPPINGRPGASMEPLDFDKLRADLQKSNGDRRVRDVDVISAALYPQVYAEFRKVVEKYGDLSLLPTQHFLCKPRVNEEFHVEIEQGKLLIVKLLAIGPPNSATGTRDVFFEMNGETRVVNIEDRSAAVEHVRREKADSKEPGDVGCPMAGVVVEVRVQEGTHVNDGDPICVLSAMKMETIVSAPISGRVSKIAVEANDSLAAGDLIVRISKD</sequence>
<dbReference type="EMBL" id="KZ993693">
    <property type="protein sequence ID" value="RKP04485.1"/>
    <property type="molecule type" value="Genomic_DNA"/>
</dbReference>
<dbReference type="Pfam" id="PF02436">
    <property type="entry name" value="PYC_OADA"/>
    <property type="match status" value="1"/>
</dbReference>
<dbReference type="InterPro" id="IPR001882">
    <property type="entry name" value="Biotin_BS"/>
</dbReference>
<dbReference type="InterPro" id="IPR013785">
    <property type="entry name" value="Aldolase_TIM"/>
</dbReference>
<organism evidence="3 4">
    <name type="scientific">Thamnocephalis sphaerospora</name>
    <dbReference type="NCBI Taxonomy" id="78915"/>
    <lineage>
        <taxon>Eukaryota</taxon>
        <taxon>Fungi</taxon>
        <taxon>Fungi incertae sedis</taxon>
        <taxon>Zoopagomycota</taxon>
        <taxon>Zoopagomycotina</taxon>
        <taxon>Zoopagomycetes</taxon>
        <taxon>Zoopagales</taxon>
        <taxon>Sigmoideomycetaceae</taxon>
        <taxon>Thamnocephalis</taxon>
    </lineage>
</organism>
<dbReference type="InterPro" id="IPR003379">
    <property type="entry name" value="Carboxylase_cons_dom"/>
</dbReference>
<dbReference type="FunFam" id="2.40.50.100:FF:000003">
    <property type="entry name" value="Acetyl-CoA carboxylase biotin carboxyl carrier protein"/>
    <property type="match status" value="1"/>
</dbReference>
<dbReference type="InterPro" id="IPR055268">
    <property type="entry name" value="PCB-like"/>
</dbReference>
<dbReference type="PANTHER" id="PTHR43778">
    <property type="entry name" value="PYRUVATE CARBOXYLASE"/>
    <property type="match status" value="1"/>
</dbReference>
<dbReference type="PROSITE" id="PS50968">
    <property type="entry name" value="BIOTINYL_LIPOYL"/>
    <property type="match status" value="1"/>
</dbReference>
<accession>A0A4P9XFU1</accession>
<evidence type="ECO:0000313" key="3">
    <source>
        <dbReference type="EMBL" id="RKP04485.1"/>
    </source>
</evidence>
<dbReference type="OrthoDB" id="196847at2759"/>
<proteinExistence type="predicted"/>
<dbReference type="InterPro" id="IPR000089">
    <property type="entry name" value="Biotin_lipoyl"/>
</dbReference>
<dbReference type="Proteomes" id="UP000271241">
    <property type="component" value="Unassembled WGS sequence"/>
</dbReference>
<dbReference type="GO" id="GO:0006094">
    <property type="term" value="P:gluconeogenesis"/>
    <property type="evidence" value="ECO:0007669"/>
    <property type="project" value="TreeGrafter"/>
</dbReference>
<dbReference type="GO" id="GO:0005737">
    <property type="term" value="C:cytoplasm"/>
    <property type="evidence" value="ECO:0007669"/>
    <property type="project" value="TreeGrafter"/>
</dbReference>
<dbReference type="CDD" id="cd06850">
    <property type="entry name" value="biotinyl_domain"/>
    <property type="match status" value="1"/>
</dbReference>
<dbReference type="PROSITE" id="PS00188">
    <property type="entry name" value="BIOTIN"/>
    <property type="match status" value="1"/>
</dbReference>